<dbReference type="InterPro" id="IPR015797">
    <property type="entry name" value="NUDIX_hydrolase-like_dom_sf"/>
</dbReference>
<gene>
    <name evidence="3" type="ORF">GNI_161000</name>
</gene>
<accession>A0A023AYI3</accession>
<dbReference type="Gene3D" id="3.90.79.10">
    <property type="entry name" value="Nucleoside Triphosphate Pyrophosphohydrolase"/>
    <property type="match status" value="1"/>
</dbReference>
<evidence type="ECO:0000259" key="2">
    <source>
        <dbReference type="PROSITE" id="PS51462"/>
    </source>
</evidence>
<dbReference type="AlphaFoldDB" id="A0A023AYI3"/>
<dbReference type="OrthoDB" id="343877at2759"/>
<reference evidence="3" key="1">
    <citation type="submission" date="2013-12" db="EMBL/GenBank/DDBJ databases">
        <authorList>
            <person name="Omoto C.K."/>
            <person name="Sibley D."/>
            <person name="Venepally P."/>
            <person name="Hadjithomas M."/>
            <person name="Karamycheva S."/>
            <person name="Brunk B."/>
            <person name="Roos D."/>
            <person name="Caler E."/>
            <person name="Lorenzi H."/>
        </authorList>
    </citation>
    <scope>NUCLEOTIDE SEQUENCE</scope>
</reference>
<organism evidence="3 4">
    <name type="scientific">Gregarina niphandrodes</name>
    <name type="common">Septate eugregarine</name>
    <dbReference type="NCBI Taxonomy" id="110365"/>
    <lineage>
        <taxon>Eukaryota</taxon>
        <taxon>Sar</taxon>
        <taxon>Alveolata</taxon>
        <taxon>Apicomplexa</taxon>
        <taxon>Conoidasida</taxon>
        <taxon>Gregarinasina</taxon>
        <taxon>Eugregarinorida</taxon>
        <taxon>Gregarinidae</taxon>
        <taxon>Gregarina</taxon>
    </lineage>
</organism>
<dbReference type="PROSITE" id="PS51462">
    <property type="entry name" value="NUDIX"/>
    <property type="match status" value="1"/>
</dbReference>
<dbReference type="EMBL" id="AFNH02001200">
    <property type="protein sequence ID" value="EZG43732.1"/>
    <property type="molecule type" value="Genomic_DNA"/>
</dbReference>
<evidence type="ECO:0000256" key="1">
    <source>
        <dbReference type="SAM" id="SignalP"/>
    </source>
</evidence>
<dbReference type="SUPFAM" id="SSF55811">
    <property type="entry name" value="Nudix"/>
    <property type="match status" value="1"/>
</dbReference>
<dbReference type="RefSeq" id="XP_011133041.1">
    <property type="nucleotide sequence ID" value="XM_011134739.1"/>
</dbReference>
<evidence type="ECO:0000313" key="4">
    <source>
        <dbReference type="Proteomes" id="UP000019763"/>
    </source>
</evidence>
<keyword evidence="4" id="KW-1185">Reference proteome</keyword>
<dbReference type="InterPro" id="IPR000086">
    <property type="entry name" value="NUDIX_hydrolase_dom"/>
</dbReference>
<feature type="signal peptide" evidence="1">
    <location>
        <begin position="1"/>
        <end position="20"/>
    </location>
</feature>
<comment type="caution">
    <text evidence="3">The sequence shown here is derived from an EMBL/GenBank/DDBJ whole genome shotgun (WGS) entry which is preliminary data.</text>
</comment>
<dbReference type="Proteomes" id="UP000019763">
    <property type="component" value="Unassembled WGS sequence"/>
</dbReference>
<sequence>MRLWSILVVIVCLMVLDVSAARNSVLPRTKKEAQRAFVVLLVQSKGVLLMVADKKSKGLHYQLPGGRVDEADFKQLGIKPDARTLVEEDMIKVARIAAAREIFEETGFTLEPEKLQYISAISEKIATNRKRNGYMRGTQLPSKLYFTAEIPYEQFLRQSVVLSSEHIGYVLEPNYRKVPDMIKDHSGGDNADAFKMLLRETGDKIVFQ</sequence>
<proteinExistence type="predicted"/>
<protein>
    <submittedName>
        <fullName evidence="3">NUDIX domain protein</fullName>
    </submittedName>
</protein>
<feature type="domain" description="Nudix hydrolase" evidence="2">
    <location>
        <begin position="32"/>
        <end position="198"/>
    </location>
</feature>
<name>A0A023AYI3_GRENI</name>
<dbReference type="OMA" id="MEECEYR"/>
<dbReference type="Pfam" id="PF00293">
    <property type="entry name" value="NUDIX"/>
    <property type="match status" value="1"/>
</dbReference>
<dbReference type="GeneID" id="22915581"/>
<evidence type="ECO:0000313" key="3">
    <source>
        <dbReference type="EMBL" id="EZG43732.1"/>
    </source>
</evidence>
<keyword evidence="1" id="KW-0732">Signal</keyword>
<feature type="chain" id="PRO_5001511414" evidence="1">
    <location>
        <begin position="21"/>
        <end position="208"/>
    </location>
</feature>
<dbReference type="VEuPathDB" id="CryptoDB:GNI_161000"/>